<gene>
    <name evidence="1" type="ORF">RSE6_03197</name>
</gene>
<name>A0A1E1M292_RHYSE</name>
<dbReference type="EMBL" id="FJVC01000116">
    <property type="protein sequence ID" value="CZT43198.1"/>
    <property type="molecule type" value="Genomic_DNA"/>
</dbReference>
<evidence type="ECO:0000313" key="2">
    <source>
        <dbReference type="Proteomes" id="UP000177625"/>
    </source>
</evidence>
<proteinExistence type="predicted"/>
<dbReference type="AlphaFoldDB" id="A0A1E1M292"/>
<reference evidence="2" key="1">
    <citation type="submission" date="2016-03" db="EMBL/GenBank/DDBJ databases">
        <authorList>
            <person name="Guldener U."/>
        </authorList>
    </citation>
    <scope>NUCLEOTIDE SEQUENCE [LARGE SCALE GENOMIC DNA]</scope>
</reference>
<accession>A0A1E1M292</accession>
<evidence type="ECO:0000313" key="1">
    <source>
        <dbReference type="EMBL" id="CZT43198.1"/>
    </source>
</evidence>
<keyword evidence="2" id="KW-1185">Reference proteome</keyword>
<protein>
    <submittedName>
        <fullName evidence="1">Uncharacterized protein</fullName>
    </submittedName>
</protein>
<dbReference type="Proteomes" id="UP000177625">
    <property type="component" value="Unassembled WGS sequence"/>
</dbReference>
<organism evidence="1 2">
    <name type="scientific">Rhynchosporium secalis</name>
    <name type="common">Barley scald fungus</name>
    <dbReference type="NCBI Taxonomy" id="38038"/>
    <lineage>
        <taxon>Eukaryota</taxon>
        <taxon>Fungi</taxon>
        <taxon>Dikarya</taxon>
        <taxon>Ascomycota</taxon>
        <taxon>Pezizomycotina</taxon>
        <taxon>Leotiomycetes</taxon>
        <taxon>Helotiales</taxon>
        <taxon>Ploettnerulaceae</taxon>
        <taxon>Rhynchosporium</taxon>
    </lineage>
</organism>
<sequence length="510" mass="56905">MDISNDSENLKSHFDIRSNIIEGRLDQLISSIQAGHPRLYREPALLATLYQDQQEIKNISNKSFPTGHGHKRISNNSKHRLCSCHRYPQATPSYIWGISWSQAIRHQPYCPLSRYAQQRIDKLGAKYSFCTNALGFSVVATLSMARGAGFSISPHFIIRAIVPDDSPSFRLLDLNYKDLVVSDDYLDRAKLVLQELTTLFRDGKAAPTDVRADGSTLLHIHKRETVVTGKLVSPLLNEGDLTFVNSKPYTSSDSPLCGLPYCASPIIKCGTARTILYYASFATENKKSSESNSPDDDLIVLVKLFNNELALEHTGIGSIGGNRSMIVHKALSRMSKEQLIGNATAYLCSGFELPEICRAIWLRDEVELRESIELATEYLNQAFENGETPLHLTVSWPGGLAILLENKAAVSKCNNYGLTIMHAKSRMRSRSSTGRQMGPNEVLSELSFWGSLDVQHIFISDPVSRRQRLLLLARDELPALKLQTLNLREDCVLDTQAAPVTSALLERREI</sequence>